<dbReference type="Pfam" id="PF18884">
    <property type="entry name" value="TSP3_bac"/>
    <property type="match status" value="2"/>
</dbReference>
<keyword evidence="2" id="KW-0964">Secreted</keyword>
<evidence type="ECO:0000256" key="3">
    <source>
        <dbReference type="ARBA" id="ARBA00022729"/>
    </source>
</evidence>
<feature type="compositionally biased region" description="Low complexity" evidence="5">
    <location>
        <begin position="135"/>
        <end position="154"/>
    </location>
</feature>
<dbReference type="InterPro" id="IPR055767">
    <property type="entry name" value="DUF7343"/>
</dbReference>
<dbReference type="SUPFAM" id="SSF46785">
    <property type="entry name" value="Winged helix' DNA-binding domain"/>
    <property type="match status" value="1"/>
</dbReference>
<evidence type="ECO:0000256" key="4">
    <source>
        <dbReference type="ARBA" id="ARBA00022837"/>
    </source>
</evidence>
<feature type="compositionally biased region" description="Basic and acidic residues" evidence="5">
    <location>
        <begin position="310"/>
        <end position="327"/>
    </location>
</feature>
<evidence type="ECO:0000313" key="8">
    <source>
        <dbReference type="EMBL" id="UPV76861.1"/>
    </source>
</evidence>
<geneLocation type="plasmid" evidence="8 9">
    <name>unnamed2</name>
</geneLocation>
<feature type="domain" description="DUF7343" evidence="7">
    <location>
        <begin position="366"/>
        <end position="426"/>
    </location>
</feature>
<feature type="transmembrane region" description="Helical" evidence="6">
    <location>
        <begin position="243"/>
        <end position="265"/>
    </location>
</feature>
<dbReference type="RefSeq" id="WP_248652894.1">
    <property type="nucleotide sequence ID" value="NZ_CP096661.1"/>
</dbReference>
<keyword evidence="3" id="KW-0732">Signal</keyword>
<sequence length="442" mass="45004">MSGDTHRFGPTPGRGPAGPLGRAAVLALVVAALVAAVTLSPAAAGGSVPATAGTPPDLAVGDVSVSGAAVAARHDGTVLLWRSRPYSLTATVGDLPAPAEYRVCALTATAELNCTTATLRPAGTAVELRVPGSVAKSTSGSASDAAASAGDSTDESAVVSLAPGVRNVSVSVTRVGGNETVVVSRLARLRVLVPTADFDGDGLSNRDEREQGTDPAAADTDRDLFDDGTETALGTDPLKRKTAVGFGVTGLFALGVAVGLLYRFGPRLVASLLTRVGAKSESAALASRSDATGRGRTERSEPHAAGQTDGARRTAGTERDATGREASGRGTGAAGRETTPPESTGRRDAGRTDDRGERDPDPSPPLSDEERVLGLLEANDGQLPQSEIVSRTPWSKSKVSRLLARMDAQELVVKINAGRRNVIVLPGEEPEAVQSLGDGDDG</sequence>
<dbReference type="AlphaFoldDB" id="A0A8U0I1V0"/>
<evidence type="ECO:0000256" key="1">
    <source>
        <dbReference type="ARBA" id="ARBA00004613"/>
    </source>
</evidence>
<dbReference type="Pfam" id="PF24034">
    <property type="entry name" value="DUF7343"/>
    <property type="match status" value="1"/>
</dbReference>
<evidence type="ECO:0000256" key="5">
    <source>
        <dbReference type="SAM" id="MobiDB-lite"/>
    </source>
</evidence>
<feature type="region of interest" description="Disordered" evidence="5">
    <location>
        <begin position="133"/>
        <end position="154"/>
    </location>
</feature>
<keyword evidence="6" id="KW-0812">Transmembrane</keyword>
<dbReference type="InterPro" id="IPR036390">
    <property type="entry name" value="WH_DNA-bd_sf"/>
</dbReference>
<dbReference type="KEGG" id="halx:M0R89_20550"/>
<feature type="region of interest" description="Disordered" evidence="5">
    <location>
        <begin position="279"/>
        <end position="368"/>
    </location>
</feature>
<comment type="subcellular location">
    <subcellularLocation>
        <location evidence="1">Secreted</location>
    </subcellularLocation>
</comment>
<dbReference type="Proteomes" id="UP000830729">
    <property type="component" value="Plasmid unnamed2"/>
</dbReference>
<organism evidence="8 9">
    <name type="scientific">Halorussus limi</name>
    <dbReference type="NCBI Taxonomy" id="2938695"/>
    <lineage>
        <taxon>Archaea</taxon>
        <taxon>Methanobacteriati</taxon>
        <taxon>Methanobacteriota</taxon>
        <taxon>Stenosarchaea group</taxon>
        <taxon>Halobacteria</taxon>
        <taxon>Halobacteriales</taxon>
        <taxon>Haladaptataceae</taxon>
        <taxon>Halorussus</taxon>
    </lineage>
</organism>
<keyword evidence="6" id="KW-0472">Membrane</keyword>
<protein>
    <submittedName>
        <fullName evidence="8">MarR family transcriptional regulator</fullName>
    </submittedName>
</protein>
<dbReference type="Gene3D" id="1.10.10.10">
    <property type="entry name" value="Winged helix-like DNA-binding domain superfamily/Winged helix DNA-binding domain"/>
    <property type="match status" value="1"/>
</dbReference>
<keyword evidence="9" id="KW-1185">Reference proteome</keyword>
<dbReference type="GeneID" id="72187643"/>
<keyword evidence="8" id="KW-0614">Plasmid</keyword>
<feature type="compositionally biased region" description="Basic and acidic residues" evidence="5">
    <location>
        <begin position="291"/>
        <end position="302"/>
    </location>
</feature>
<keyword evidence="6" id="KW-1133">Transmembrane helix</keyword>
<evidence type="ECO:0000256" key="6">
    <source>
        <dbReference type="SAM" id="Phobius"/>
    </source>
</evidence>
<proteinExistence type="predicted"/>
<dbReference type="EMBL" id="CP096661">
    <property type="protein sequence ID" value="UPV76861.1"/>
    <property type="molecule type" value="Genomic_DNA"/>
</dbReference>
<evidence type="ECO:0000256" key="2">
    <source>
        <dbReference type="ARBA" id="ARBA00022525"/>
    </source>
</evidence>
<dbReference type="InterPro" id="IPR036388">
    <property type="entry name" value="WH-like_DNA-bd_sf"/>
</dbReference>
<reference evidence="8 9" key="1">
    <citation type="submission" date="2022-04" db="EMBL/GenBank/DDBJ databases">
        <title>Diverse halophilic archaea isolated from saline environments.</title>
        <authorList>
            <person name="Cui H.-L."/>
        </authorList>
    </citation>
    <scope>NUCLEOTIDE SEQUENCE [LARGE SCALE GENOMIC DNA]</scope>
    <source>
        <strain evidence="8 9">XZYJT49</strain>
        <plasmid evidence="8 9">unnamed2</plasmid>
    </source>
</reference>
<name>A0A8U0I1V0_9EURY</name>
<gene>
    <name evidence="8" type="ORF">M0R89_20550</name>
</gene>
<dbReference type="InterPro" id="IPR059100">
    <property type="entry name" value="TSP3_bac"/>
</dbReference>
<keyword evidence="4" id="KW-0106">Calcium</keyword>
<evidence type="ECO:0000259" key="7">
    <source>
        <dbReference type="Pfam" id="PF24034"/>
    </source>
</evidence>
<feature type="transmembrane region" description="Helical" evidence="6">
    <location>
        <begin position="20"/>
        <end position="39"/>
    </location>
</feature>
<feature type="region of interest" description="Disordered" evidence="5">
    <location>
        <begin position="200"/>
        <end position="235"/>
    </location>
</feature>
<accession>A0A8U0I1V0</accession>
<feature type="compositionally biased region" description="Basic and acidic residues" evidence="5">
    <location>
        <begin position="344"/>
        <end position="361"/>
    </location>
</feature>
<evidence type="ECO:0000313" key="9">
    <source>
        <dbReference type="Proteomes" id="UP000830729"/>
    </source>
</evidence>